<accession>A0A3P1CPB1</accession>
<protein>
    <submittedName>
        <fullName evidence="1">Uncharacterized protein</fullName>
    </submittedName>
</protein>
<name>A0A3P1CPB1_9BACT</name>
<proteinExistence type="predicted"/>
<reference evidence="1 2" key="1">
    <citation type="submission" date="2018-11" db="EMBL/GenBank/DDBJ databases">
        <authorList>
            <person name="Zhou Z."/>
            <person name="Wang G."/>
        </authorList>
    </citation>
    <scope>NUCLEOTIDE SEQUENCE [LARGE SCALE GENOMIC DNA]</scope>
    <source>
        <strain evidence="1 2">KCTC42998</strain>
    </source>
</reference>
<dbReference type="AlphaFoldDB" id="A0A3P1CPB1"/>
<evidence type="ECO:0000313" key="2">
    <source>
        <dbReference type="Proteomes" id="UP000274271"/>
    </source>
</evidence>
<sequence>MQTNRQGFLELLQRYIDGTCSLEEKHMMDYWYSLLNREHDDKTGTVPENQLEDLLWTKIQHRIQPEKEIDNQTINLKWWQHDD</sequence>
<comment type="caution">
    <text evidence="1">The sequence shown here is derived from an EMBL/GenBank/DDBJ whole genome shotgun (WGS) entry which is preliminary data.</text>
</comment>
<dbReference type="Proteomes" id="UP000274271">
    <property type="component" value="Unassembled WGS sequence"/>
</dbReference>
<evidence type="ECO:0000313" key="1">
    <source>
        <dbReference type="EMBL" id="RRB15089.1"/>
    </source>
</evidence>
<dbReference type="RefSeq" id="WP_124906691.1">
    <property type="nucleotide sequence ID" value="NZ_RQJP01000002.1"/>
</dbReference>
<dbReference type="EMBL" id="RQJP01000002">
    <property type="protein sequence ID" value="RRB15089.1"/>
    <property type="molecule type" value="Genomic_DNA"/>
</dbReference>
<gene>
    <name evidence="1" type="ORF">EHT87_11080</name>
</gene>
<organism evidence="1 2">
    <name type="scientific">Larkinella knui</name>
    <dbReference type="NCBI Taxonomy" id="2025310"/>
    <lineage>
        <taxon>Bacteria</taxon>
        <taxon>Pseudomonadati</taxon>
        <taxon>Bacteroidota</taxon>
        <taxon>Cytophagia</taxon>
        <taxon>Cytophagales</taxon>
        <taxon>Spirosomataceae</taxon>
        <taxon>Larkinella</taxon>
    </lineage>
</organism>
<keyword evidence="2" id="KW-1185">Reference proteome</keyword>
<dbReference type="OrthoDB" id="961995at2"/>